<evidence type="ECO:0000313" key="9">
    <source>
        <dbReference type="Proteomes" id="UP000365824"/>
    </source>
</evidence>
<dbReference type="STRING" id="28116.Bovatus_04794"/>
<evidence type="ECO:0000313" key="11">
    <source>
        <dbReference type="Proteomes" id="UP000435985"/>
    </source>
</evidence>
<dbReference type="AlphaFoldDB" id="A0A139LGY9"/>
<feature type="domain" description="N-acetyltransferase" evidence="3">
    <location>
        <begin position="18"/>
        <end position="169"/>
    </location>
</feature>
<dbReference type="Proteomes" id="UP000365824">
    <property type="component" value="Unassembled WGS sequence"/>
</dbReference>
<evidence type="ECO:0000259" key="3">
    <source>
        <dbReference type="PROSITE" id="PS51186"/>
    </source>
</evidence>
<proteinExistence type="predicted"/>
<evidence type="ECO:0000313" key="5">
    <source>
        <dbReference type="EMBL" id="KAA3938201.1"/>
    </source>
</evidence>
<organism evidence="7 10">
    <name type="scientific">Bacteroides ovatus</name>
    <dbReference type="NCBI Taxonomy" id="28116"/>
    <lineage>
        <taxon>Bacteria</taxon>
        <taxon>Pseudomonadati</taxon>
        <taxon>Bacteroidota</taxon>
        <taxon>Bacteroidia</taxon>
        <taxon>Bacteroidales</taxon>
        <taxon>Bacteroidaceae</taxon>
        <taxon>Bacteroides</taxon>
    </lineage>
</organism>
<dbReference type="RefSeq" id="WP_008775121.1">
    <property type="nucleotide sequence ID" value="NZ_CAAKNR010000155.1"/>
</dbReference>
<evidence type="ECO:0000313" key="4">
    <source>
        <dbReference type="EMBL" id="KAA3929363.1"/>
    </source>
</evidence>
<name>A0A139LGY9_BACOV</name>
<dbReference type="PROSITE" id="PS51186">
    <property type="entry name" value="GNAT"/>
    <property type="match status" value="2"/>
</dbReference>
<dbReference type="PANTHER" id="PTHR43800">
    <property type="entry name" value="PEPTIDYL-LYSINE N-ACETYLTRANSFERASE YJAB"/>
    <property type="match status" value="1"/>
</dbReference>
<keyword evidence="1 7" id="KW-0808">Transferase</keyword>
<dbReference type="EMBL" id="VWFO01000063">
    <property type="protein sequence ID" value="KAA4660718.1"/>
    <property type="molecule type" value="Genomic_DNA"/>
</dbReference>
<protein>
    <submittedName>
        <fullName evidence="7">GNAT family N-acetyltransferase</fullName>
    </submittedName>
</protein>
<dbReference type="Proteomes" id="UP000375690">
    <property type="component" value="Unassembled WGS sequence"/>
</dbReference>
<dbReference type="Proteomes" id="UP000435985">
    <property type="component" value="Unassembled WGS sequence"/>
</dbReference>
<dbReference type="InterPro" id="IPR000182">
    <property type="entry name" value="GNAT_dom"/>
</dbReference>
<sequence length="324" mass="37547">MLLLVFRKVYICNIMSHTNIMQAEENDLVNILSLQKKSFMVVAERMNKFDLPPLLQNQDEICDEYQTGIILKYVSDDGQIVGSVRGRMDENRVCHIGKLIVHPDFQNKGIGRELMTEIERLFPHCHTFSLFTGEETPNTLHLYSKVGYNIVCRKEMEGISMIIMEKEKLTYRDFTFDDLETVCKLPRNKQELFFMFPKADFPLTIDQLKNTIKDRFDSTVVLFNNEVVGFANFYEVRESQYCAIGNVIVSPCFRNRGVGTFLINAMEDIGKKKYNVSELHLSCFDANTSGLLLYTKLGYKPYEIEKYINKENEVSALIELKKVL</sequence>
<evidence type="ECO:0000313" key="7">
    <source>
        <dbReference type="EMBL" id="KAB1325945.1"/>
    </source>
</evidence>
<dbReference type="Pfam" id="PF00583">
    <property type="entry name" value="Acetyltransf_1"/>
    <property type="match status" value="2"/>
</dbReference>
<evidence type="ECO:0000313" key="6">
    <source>
        <dbReference type="EMBL" id="KAA4660718.1"/>
    </source>
</evidence>
<dbReference type="InterPro" id="IPR016181">
    <property type="entry name" value="Acyl_CoA_acyltransferase"/>
</dbReference>
<dbReference type="CDD" id="cd04301">
    <property type="entry name" value="NAT_SF"/>
    <property type="match status" value="2"/>
</dbReference>
<feature type="domain" description="N-acetyltransferase" evidence="3">
    <location>
        <begin position="169"/>
        <end position="324"/>
    </location>
</feature>
<dbReference type="GO" id="GO:0016747">
    <property type="term" value="F:acyltransferase activity, transferring groups other than amino-acyl groups"/>
    <property type="evidence" value="ECO:0007669"/>
    <property type="project" value="InterPro"/>
</dbReference>
<evidence type="ECO:0000256" key="2">
    <source>
        <dbReference type="ARBA" id="ARBA00023315"/>
    </source>
</evidence>
<comment type="caution">
    <text evidence="7">The sequence shown here is derived from an EMBL/GenBank/DDBJ whole genome shotgun (WGS) entry which is preliminary data.</text>
</comment>
<gene>
    <name evidence="7" type="ORF">F3B53_13280</name>
    <name evidence="6" type="ORF">F3B98_25775</name>
    <name evidence="5" type="ORF">F3D71_25180</name>
    <name evidence="4" type="ORF">F3F25_08485</name>
</gene>
<dbReference type="SUPFAM" id="SSF55729">
    <property type="entry name" value="Acyl-CoA N-acyltransferases (Nat)"/>
    <property type="match status" value="2"/>
</dbReference>
<evidence type="ECO:0000313" key="10">
    <source>
        <dbReference type="Proteomes" id="UP000375690"/>
    </source>
</evidence>
<dbReference type="EMBL" id="VWLB01000011">
    <property type="protein sequence ID" value="KAA3929363.1"/>
    <property type="molecule type" value="Genomic_DNA"/>
</dbReference>
<dbReference type="EMBL" id="VWLE01000559">
    <property type="protein sequence ID" value="KAA3938201.1"/>
    <property type="molecule type" value="Genomic_DNA"/>
</dbReference>
<reference evidence="8 9" key="1">
    <citation type="journal article" date="2019" name="Nat. Med.">
        <title>A library of human gut bacterial isolates paired with longitudinal multiomics data enables mechanistic microbiome research.</title>
        <authorList>
            <person name="Poyet M."/>
            <person name="Groussin M."/>
            <person name="Gibbons S.M."/>
            <person name="Avila-Pacheco J."/>
            <person name="Jiang X."/>
            <person name="Kearney S.M."/>
            <person name="Perrotta A.R."/>
            <person name="Berdy B."/>
            <person name="Zhao S."/>
            <person name="Lieberman T.D."/>
            <person name="Swanson P.K."/>
            <person name="Smith M."/>
            <person name="Roesemann S."/>
            <person name="Alexander J.E."/>
            <person name="Rich S.A."/>
            <person name="Livny J."/>
            <person name="Vlamakis H."/>
            <person name="Clish C."/>
            <person name="Bullock K."/>
            <person name="Deik A."/>
            <person name="Scott J."/>
            <person name="Pierce K.A."/>
            <person name="Xavier R.J."/>
            <person name="Alm E.J."/>
        </authorList>
    </citation>
    <scope>NUCLEOTIDE SEQUENCE [LARGE SCALE GENOMIC DNA]</scope>
    <source>
        <strain evidence="6 11">BIOML-A14</strain>
        <strain evidence="4 9">BIOML-A160</strain>
        <strain evidence="5 8">BIOML-A163</strain>
        <strain evidence="7 10">BIOML-A2</strain>
    </source>
</reference>
<evidence type="ECO:0000256" key="1">
    <source>
        <dbReference type="ARBA" id="ARBA00022679"/>
    </source>
</evidence>
<accession>A0A139LGY9</accession>
<dbReference type="Gene3D" id="3.40.630.30">
    <property type="match status" value="2"/>
</dbReference>
<dbReference type="Proteomes" id="UP000323717">
    <property type="component" value="Unassembled WGS sequence"/>
</dbReference>
<dbReference type="PANTHER" id="PTHR43800:SF1">
    <property type="entry name" value="PEPTIDYL-LYSINE N-ACETYLTRANSFERASE YJAB"/>
    <property type="match status" value="1"/>
</dbReference>
<evidence type="ECO:0000313" key="8">
    <source>
        <dbReference type="Proteomes" id="UP000323717"/>
    </source>
</evidence>
<dbReference type="EMBL" id="VWFC01000014">
    <property type="protein sequence ID" value="KAB1325945.1"/>
    <property type="molecule type" value="Genomic_DNA"/>
</dbReference>
<keyword evidence="2" id="KW-0012">Acyltransferase</keyword>